<dbReference type="Gene3D" id="1.10.510.10">
    <property type="entry name" value="Transferase(Phosphotransferase) domain 1"/>
    <property type="match status" value="1"/>
</dbReference>
<name>A0A5C5ZTM3_9BACT</name>
<evidence type="ECO:0000313" key="11">
    <source>
        <dbReference type="Proteomes" id="UP000315440"/>
    </source>
</evidence>
<organism evidence="10 11">
    <name type="scientific">Pseudobythopirellula maris</name>
    <dbReference type="NCBI Taxonomy" id="2527991"/>
    <lineage>
        <taxon>Bacteria</taxon>
        <taxon>Pseudomonadati</taxon>
        <taxon>Planctomycetota</taxon>
        <taxon>Planctomycetia</taxon>
        <taxon>Pirellulales</taxon>
        <taxon>Lacipirellulaceae</taxon>
        <taxon>Pseudobythopirellula</taxon>
    </lineage>
</organism>
<evidence type="ECO:0000256" key="3">
    <source>
        <dbReference type="ARBA" id="ARBA00022679"/>
    </source>
</evidence>
<dbReference type="InterPro" id="IPR000719">
    <property type="entry name" value="Prot_kinase_dom"/>
</dbReference>
<dbReference type="Pfam" id="PF00069">
    <property type="entry name" value="Pkinase"/>
    <property type="match status" value="1"/>
</dbReference>
<gene>
    <name evidence="10" type="primary">pknB_2</name>
    <name evidence="10" type="ORF">Mal64_12700</name>
</gene>
<keyword evidence="3 10" id="KW-0808">Transferase</keyword>
<dbReference type="AlphaFoldDB" id="A0A5C5ZTM3"/>
<feature type="binding site" evidence="7">
    <location>
        <position position="136"/>
    </location>
    <ligand>
        <name>ATP</name>
        <dbReference type="ChEBI" id="CHEBI:30616"/>
    </ligand>
</feature>
<dbReference type="Gene3D" id="3.30.200.20">
    <property type="entry name" value="Phosphorylase Kinase, domain 1"/>
    <property type="match status" value="1"/>
</dbReference>
<sequence precursor="true">MNAPPAPTDSPHVGDDQLRELLFDDVLIGDGHDGDGHIGDGHDDAHRAALDHVESCPVCRERLDALSGAGEFDVETRELLAELPTRDDVRTLGAAAQPEMLGRLGRYDVERVIGSGGMSIVYRGFDTELHRPVALKVLAPHLAHSGPARQRFGREARAAAAVVHEHVVAIHDVQTEGETPFLVMNYVDGESLQARVDRDGPLAPVEVLRIGAQAASGLEAAHEQGVVHRDIKPGNLLLESGLERALVTDFGLAQTVDEASLTQTGVVAGTPHYMSPEQASGAAVDWRSDLFSLGSTLYFAATGHPPFRADRAVGVLHRICRDAPTPLWRRRPETPDELSDVVDRLMTKKPGRRYASAAEAHDALQTALARLQRPRRWRFAGLKRLGRRRRVRVGLQLLVLTLLALLAANRLLQPGETRWSDPPPAAFAHQAFYSPEAQQWRSDVATIEQALDRLEATAAAETRAVPWVPQNDPWRVQADTLRRELISLPGAQMTHPPKNREKP</sequence>
<feature type="coiled-coil region" evidence="8">
    <location>
        <begin position="437"/>
        <end position="464"/>
    </location>
</feature>
<evidence type="ECO:0000256" key="8">
    <source>
        <dbReference type="SAM" id="Coils"/>
    </source>
</evidence>
<keyword evidence="4 7" id="KW-0547">Nucleotide-binding</keyword>
<feature type="domain" description="Protein kinase" evidence="9">
    <location>
        <begin position="107"/>
        <end position="364"/>
    </location>
</feature>
<evidence type="ECO:0000256" key="6">
    <source>
        <dbReference type="ARBA" id="ARBA00022840"/>
    </source>
</evidence>
<reference evidence="10 11" key="1">
    <citation type="submission" date="2019-02" db="EMBL/GenBank/DDBJ databases">
        <title>Deep-cultivation of Planctomycetes and their phenomic and genomic characterization uncovers novel biology.</title>
        <authorList>
            <person name="Wiegand S."/>
            <person name="Jogler M."/>
            <person name="Boedeker C."/>
            <person name="Pinto D."/>
            <person name="Vollmers J."/>
            <person name="Rivas-Marin E."/>
            <person name="Kohn T."/>
            <person name="Peeters S.H."/>
            <person name="Heuer A."/>
            <person name="Rast P."/>
            <person name="Oberbeckmann S."/>
            <person name="Bunk B."/>
            <person name="Jeske O."/>
            <person name="Meyerdierks A."/>
            <person name="Storesund J.E."/>
            <person name="Kallscheuer N."/>
            <person name="Luecker S."/>
            <person name="Lage O.M."/>
            <person name="Pohl T."/>
            <person name="Merkel B.J."/>
            <person name="Hornburger P."/>
            <person name="Mueller R.-W."/>
            <person name="Bruemmer F."/>
            <person name="Labrenz M."/>
            <person name="Spormann A.M."/>
            <person name="Op Den Camp H."/>
            <person name="Overmann J."/>
            <person name="Amann R."/>
            <person name="Jetten M.S.M."/>
            <person name="Mascher T."/>
            <person name="Medema M.H."/>
            <person name="Devos D.P."/>
            <person name="Kaster A.-K."/>
            <person name="Ovreas L."/>
            <person name="Rohde M."/>
            <person name="Galperin M.Y."/>
            <person name="Jogler C."/>
        </authorList>
    </citation>
    <scope>NUCLEOTIDE SEQUENCE [LARGE SCALE GENOMIC DNA]</scope>
    <source>
        <strain evidence="10 11">Mal64</strain>
    </source>
</reference>
<dbReference type="EMBL" id="SJPQ01000001">
    <property type="protein sequence ID" value="TWT90872.1"/>
    <property type="molecule type" value="Genomic_DNA"/>
</dbReference>
<dbReference type="FunFam" id="1.10.510.10:FF:000021">
    <property type="entry name" value="Serine/threonine protein kinase"/>
    <property type="match status" value="1"/>
</dbReference>
<comment type="caution">
    <text evidence="10">The sequence shown here is derived from an EMBL/GenBank/DDBJ whole genome shotgun (WGS) entry which is preliminary data.</text>
</comment>
<evidence type="ECO:0000256" key="2">
    <source>
        <dbReference type="ARBA" id="ARBA00022527"/>
    </source>
</evidence>
<evidence type="ECO:0000259" key="9">
    <source>
        <dbReference type="PROSITE" id="PS50011"/>
    </source>
</evidence>
<protein>
    <recommendedName>
        <fullName evidence="1">non-specific serine/threonine protein kinase</fullName>
        <ecNumber evidence="1">2.7.11.1</ecNumber>
    </recommendedName>
</protein>
<keyword evidence="8" id="KW-0175">Coiled coil</keyword>
<evidence type="ECO:0000313" key="10">
    <source>
        <dbReference type="EMBL" id="TWT90872.1"/>
    </source>
</evidence>
<accession>A0A5C5ZTM3</accession>
<dbReference type="EC" id="2.7.11.1" evidence="1"/>
<keyword evidence="5 10" id="KW-0418">Kinase</keyword>
<dbReference type="PROSITE" id="PS00107">
    <property type="entry name" value="PROTEIN_KINASE_ATP"/>
    <property type="match status" value="1"/>
</dbReference>
<dbReference type="InterPro" id="IPR017441">
    <property type="entry name" value="Protein_kinase_ATP_BS"/>
</dbReference>
<evidence type="ECO:0000256" key="4">
    <source>
        <dbReference type="ARBA" id="ARBA00022741"/>
    </source>
</evidence>
<dbReference type="OrthoDB" id="6111975at2"/>
<dbReference type="SUPFAM" id="SSF56112">
    <property type="entry name" value="Protein kinase-like (PK-like)"/>
    <property type="match status" value="1"/>
</dbReference>
<keyword evidence="11" id="KW-1185">Reference proteome</keyword>
<dbReference type="PANTHER" id="PTHR43289:SF6">
    <property type="entry name" value="SERINE_THREONINE-PROTEIN KINASE NEKL-3"/>
    <property type="match status" value="1"/>
</dbReference>
<dbReference type="PROSITE" id="PS00108">
    <property type="entry name" value="PROTEIN_KINASE_ST"/>
    <property type="match status" value="1"/>
</dbReference>
<dbReference type="SMART" id="SM00220">
    <property type="entry name" value="S_TKc"/>
    <property type="match status" value="1"/>
</dbReference>
<dbReference type="Proteomes" id="UP000315440">
    <property type="component" value="Unassembled WGS sequence"/>
</dbReference>
<keyword evidence="2" id="KW-0723">Serine/threonine-protein kinase</keyword>
<dbReference type="PROSITE" id="PS50011">
    <property type="entry name" value="PROTEIN_KINASE_DOM"/>
    <property type="match status" value="1"/>
</dbReference>
<proteinExistence type="predicted"/>
<evidence type="ECO:0000256" key="7">
    <source>
        <dbReference type="PROSITE-ProRule" id="PRU10141"/>
    </source>
</evidence>
<dbReference type="GO" id="GO:0005524">
    <property type="term" value="F:ATP binding"/>
    <property type="evidence" value="ECO:0007669"/>
    <property type="project" value="UniProtKB-UniRule"/>
</dbReference>
<dbReference type="CDD" id="cd14014">
    <property type="entry name" value="STKc_PknB_like"/>
    <property type="match status" value="1"/>
</dbReference>
<keyword evidence="6 7" id="KW-0067">ATP-binding</keyword>
<evidence type="ECO:0000256" key="1">
    <source>
        <dbReference type="ARBA" id="ARBA00012513"/>
    </source>
</evidence>
<dbReference type="RefSeq" id="WP_146398138.1">
    <property type="nucleotide sequence ID" value="NZ_SJPQ01000001.1"/>
</dbReference>
<evidence type="ECO:0000256" key="5">
    <source>
        <dbReference type="ARBA" id="ARBA00022777"/>
    </source>
</evidence>
<dbReference type="PANTHER" id="PTHR43289">
    <property type="entry name" value="MITOGEN-ACTIVATED PROTEIN KINASE KINASE KINASE 20-RELATED"/>
    <property type="match status" value="1"/>
</dbReference>
<dbReference type="InterPro" id="IPR011009">
    <property type="entry name" value="Kinase-like_dom_sf"/>
</dbReference>
<dbReference type="GO" id="GO:0004674">
    <property type="term" value="F:protein serine/threonine kinase activity"/>
    <property type="evidence" value="ECO:0007669"/>
    <property type="project" value="UniProtKB-KW"/>
</dbReference>
<dbReference type="InterPro" id="IPR008271">
    <property type="entry name" value="Ser/Thr_kinase_AS"/>
</dbReference>